<dbReference type="Proteomes" id="UP000735302">
    <property type="component" value="Unassembled WGS sequence"/>
</dbReference>
<keyword evidence="3" id="KW-0812">Transmembrane</keyword>
<feature type="transmembrane region" description="Helical" evidence="3">
    <location>
        <begin position="20"/>
        <end position="46"/>
    </location>
</feature>
<evidence type="ECO:0000256" key="2">
    <source>
        <dbReference type="SAM" id="MobiDB-lite"/>
    </source>
</evidence>
<dbReference type="Gene3D" id="1.20.1250.20">
    <property type="entry name" value="MFS general substrate transporter like domains"/>
    <property type="match status" value="2"/>
</dbReference>
<dbReference type="PROSITE" id="PS50850">
    <property type="entry name" value="MFS"/>
    <property type="match status" value="1"/>
</dbReference>
<feature type="region of interest" description="Disordered" evidence="2">
    <location>
        <begin position="219"/>
        <end position="265"/>
    </location>
</feature>
<feature type="transmembrane region" description="Helical" evidence="3">
    <location>
        <begin position="574"/>
        <end position="598"/>
    </location>
</feature>
<dbReference type="Pfam" id="PF07690">
    <property type="entry name" value="MFS_1"/>
    <property type="match status" value="2"/>
</dbReference>
<dbReference type="PANTHER" id="PTHR11360">
    <property type="entry name" value="MONOCARBOXYLATE TRANSPORTER"/>
    <property type="match status" value="1"/>
</dbReference>
<feature type="transmembrane region" description="Helical" evidence="3">
    <location>
        <begin position="111"/>
        <end position="137"/>
    </location>
</feature>
<feature type="transmembrane region" description="Helical" evidence="3">
    <location>
        <begin position="453"/>
        <end position="472"/>
    </location>
</feature>
<feature type="transmembrane region" description="Helical" evidence="3">
    <location>
        <begin position="545"/>
        <end position="568"/>
    </location>
</feature>
<dbReference type="AlphaFoldDB" id="A0AAV4ASD9"/>
<name>A0AAV4ASD9_9GAST</name>
<dbReference type="InterPro" id="IPR050327">
    <property type="entry name" value="Proton-linked_MCT"/>
</dbReference>
<keyword evidence="6" id="KW-1185">Reference proteome</keyword>
<evidence type="ECO:0000259" key="4">
    <source>
        <dbReference type="PROSITE" id="PS50850"/>
    </source>
</evidence>
<dbReference type="PANTHER" id="PTHR11360:SF284">
    <property type="entry name" value="EG:103B4.3 PROTEIN-RELATED"/>
    <property type="match status" value="1"/>
</dbReference>
<feature type="transmembrane region" description="Helical" evidence="3">
    <location>
        <begin position="58"/>
        <end position="80"/>
    </location>
</feature>
<feature type="transmembrane region" description="Helical" evidence="3">
    <location>
        <begin position="484"/>
        <end position="503"/>
    </location>
</feature>
<dbReference type="InterPro" id="IPR020846">
    <property type="entry name" value="MFS_dom"/>
</dbReference>
<organism evidence="5 6">
    <name type="scientific">Plakobranchus ocellatus</name>
    <dbReference type="NCBI Taxonomy" id="259542"/>
    <lineage>
        <taxon>Eukaryota</taxon>
        <taxon>Metazoa</taxon>
        <taxon>Spiralia</taxon>
        <taxon>Lophotrochozoa</taxon>
        <taxon>Mollusca</taxon>
        <taxon>Gastropoda</taxon>
        <taxon>Heterobranchia</taxon>
        <taxon>Euthyneura</taxon>
        <taxon>Panpulmonata</taxon>
        <taxon>Sacoglossa</taxon>
        <taxon>Placobranchoidea</taxon>
        <taxon>Plakobranchidae</taxon>
        <taxon>Plakobranchus</taxon>
    </lineage>
</organism>
<dbReference type="SUPFAM" id="SSF103473">
    <property type="entry name" value="MFS general substrate transporter"/>
    <property type="match status" value="1"/>
</dbReference>
<keyword evidence="3" id="KW-1133">Transmembrane helix</keyword>
<evidence type="ECO:0000256" key="3">
    <source>
        <dbReference type="SAM" id="Phobius"/>
    </source>
</evidence>
<keyword evidence="3" id="KW-0472">Membrane</keyword>
<feature type="transmembrane region" description="Helical" evidence="3">
    <location>
        <begin position="171"/>
        <end position="193"/>
    </location>
</feature>
<feature type="transmembrane region" description="Helical" evidence="3">
    <location>
        <begin position="509"/>
        <end position="533"/>
    </location>
</feature>
<gene>
    <name evidence="5" type="ORF">PoB_003575400</name>
</gene>
<feature type="transmembrane region" description="Helical" evidence="3">
    <location>
        <begin position="144"/>
        <end position="165"/>
    </location>
</feature>
<dbReference type="InterPro" id="IPR011701">
    <property type="entry name" value="MFS"/>
</dbReference>
<dbReference type="InterPro" id="IPR036259">
    <property type="entry name" value="MFS_trans_sf"/>
</dbReference>
<accession>A0AAV4ASD9</accession>
<evidence type="ECO:0000256" key="1">
    <source>
        <dbReference type="ARBA" id="ARBA00004141"/>
    </source>
</evidence>
<reference evidence="5 6" key="1">
    <citation type="journal article" date="2021" name="Elife">
        <title>Chloroplast acquisition without the gene transfer in kleptoplastic sea slugs, Plakobranchus ocellatus.</title>
        <authorList>
            <person name="Maeda T."/>
            <person name="Takahashi S."/>
            <person name="Yoshida T."/>
            <person name="Shimamura S."/>
            <person name="Takaki Y."/>
            <person name="Nagai Y."/>
            <person name="Toyoda A."/>
            <person name="Suzuki Y."/>
            <person name="Arimoto A."/>
            <person name="Ishii H."/>
            <person name="Satoh N."/>
            <person name="Nishiyama T."/>
            <person name="Hasebe M."/>
            <person name="Maruyama T."/>
            <person name="Minagawa J."/>
            <person name="Obokata J."/>
            <person name="Shigenobu S."/>
        </authorList>
    </citation>
    <scope>NUCLEOTIDE SEQUENCE [LARGE SCALE GENOMIC DNA]</scope>
</reference>
<protein>
    <submittedName>
        <fullName evidence="5">Monocarboxylate transporter</fullName>
    </submittedName>
</protein>
<feature type="domain" description="Major facilitator superfamily (MFS) profile" evidence="4">
    <location>
        <begin position="21"/>
        <end position="600"/>
    </location>
</feature>
<comment type="subcellular location">
    <subcellularLocation>
        <location evidence="1">Membrane</location>
        <topology evidence="1">Multi-pass membrane protein</topology>
    </subcellularLocation>
</comment>
<dbReference type="GO" id="GO:0016020">
    <property type="term" value="C:membrane"/>
    <property type="evidence" value="ECO:0007669"/>
    <property type="project" value="UniProtKB-SubCell"/>
</dbReference>
<evidence type="ECO:0000313" key="6">
    <source>
        <dbReference type="Proteomes" id="UP000735302"/>
    </source>
</evidence>
<dbReference type="GO" id="GO:0008028">
    <property type="term" value="F:monocarboxylic acid transmembrane transporter activity"/>
    <property type="evidence" value="ECO:0007669"/>
    <property type="project" value="TreeGrafter"/>
</dbReference>
<proteinExistence type="predicted"/>
<evidence type="ECO:0000313" key="5">
    <source>
        <dbReference type="EMBL" id="GFO09249.1"/>
    </source>
</evidence>
<feature type="transmembrane region" description="Helical" evidence="3">
    <location>
        <begin position="87"/>
        <end position="105"/>
    </location>
</feature>
<comment type="caution">
    <text evidence="5">The sequence shown here is derived from an EMBL/GenBank/DDBJ whole genome shotgun (WGS) entry which is preliminary data.</text>
</comment>
<sequence length="611" mass="65310">MTSAPRYTIQNPPDGGWGWVIVVAAFLTFFMTTGTMMSMSVMYVAWLDEFHTSRGLTSWIIAVAVAVMFGIGPIPAHLAIRFGYKAVMFAGGLLAFFGFVVSSFATSVPMLIFTIGIVVGTGCGFCFLPAIAMVSLYFDKKRSLAMGIAAAGAGIGSLVGGQVLHNLEETYGWRGAMLVFGGIQLHLIALALLMRPLPAGPGICEDLIVAVDDINEEDAGDDTTESLLGGGDTHSIAGPEAGEKHSIGGASRNTSHMDSSERMHMAHSHSDNPQMLLSVPLSVNPQHRRLLNMEAGVGGTGSLQHLAVPRSATSRLFSSAHDINPKKCHDTHHKNSIKHSGNLDILLSGSMHSLFLINNNMLKYDDSFSHHSLNMDASSSSKSDADTLALDREEGSCLPYKACMASIASNIALLKSPSFFMFIFSNILTNLSFFMPNLYMVDRALDEGLSKEMAATLVSINGAGNVFGRLFFGYLADKKIMQRISWYIFVLGVCGVATCFSPLCGGSVVLHAIYAFTFGCFIGAYVTLAPVVTVDLVGVELVGQAYGLALFFMGAAGLIGSPLGGWIFDWTGDYTTSFIVHGVFLAVSAVVLIPVAVYTGRRLAHTTHEES</sequence>
<feature type="transmembrane region" description="Helical" evidence="3">
    <location>
        <begin position="419"/>
        <end position="441"/>
    </location>
</feature>
<dbReference type="EMBL" id="BLXT01004061">
    <property type="protein sequence ID" value="GFO09249.1"/>
    <property type="molecule type" value="Genomic_DNA"/>
</dbReference>